<gene>
    <name evidence="1" type="ORF">QTG54_000590</name>
</gene>
<sequence>MVHGRISLMITNLTLLKWLSDLTRKSSKILVLPVKTHLLTILHCVTLMLLPTNYSKRTRNGKAGTYCMMRLNVMENCMAGFRQKQMSCNRFGKNSTSRDYVVGTLKVGCTCKLDITPLVKEKYFATKESKKASYKDIWDEPVMIRNANCEHGGSCMPGKQNLIAATQRAGGYLNELPDITMFTLCNLFEQDGKLSTSLIKKVVGPVWPKNKVFTKNNVFNIRVRVKRSLAAFKSANGDYEDFKQMVNASDLLSGIDDEVSLNDDEAVEMAQSLWAEVMNDVDKDEVLFSFIDYLELISVRAKGFVYELAEDKTKVGRKRVVGVIWQTATMRKNFELFGNFIGLDMMKRGINKLLWPYAAVAMYDDMRQLCLACEGVLCGERTDMYQFIANFLASSTPERTLEDVKIVAGDAFFNIKS</sequence>
<name>A0AAD8YP94_9STRA</name>
<evidence type="ECO:0000313" key="1">
    <source>
        <dbReference type="EMBL" id="KAK1748651.1"/>
    </source>
</evidence>
<comment type="caution">
    <text evidence="1">The sequence shown here is derived from an EMBL/GenBank/DDBJ whole genome shotgun (WGS) entry which is preliminary data.</text>
</comment>
<dbReference type="Proteomes" id="UP001224775">
    <property type="component" value="Unassembled WGS sequence"/>
</dbReference>
<dbReference type="AlphaFoldDB" id="A0AAD8YP94"/>
<dbReference type="EMBL" id="JATAAI010000001">
    <property type="protein sequence ID" value="KAK1748651.1"/>
    <property type="molecule type" value="Genomic_DNA"/>
</dbReference>
<protein>
    <submittedName>
        <fullName evidence="1">Uncharacterized protein</fullName>
    </submittedName>
</protein>
<keyword evidence="2" id="KW-1185">Reference proteome</keyword>
<accession>A0AAD8YP94</accession>
<reference evidence="1" key="1">
    <citation type="submission" date="2023-06" db="EMBL/GenBank/DDBJ databases">
        <title>Survivors Of The Sea: Transcriptome response of Skeletonema marinoi to long-term dormancy.</title>
        <authorList>
            <person name="Pinder M.I.M."/>
            <person name="Kourtchenko O."/>
            <person name="Robertson E.K."/>
            <person name="Larsson T."/>
            <person name="Maumus F."/>
            <person name="Osuna-Cruz C.M."/>
            <person name="Vancaester E."/>
            <person name="Stenow R."/>
            <person name="Vandepoele K."/>
            <person name="Ploug H."/>
            <person name="Bruchert V."/>
            <person name="Godhe A."/>
            <person name="Topel M."/>
        </authorList>
    </citation>
    <scope>NUCLEOTIDE SEQUENCE</scope>
    <source>
        <strain evidence="1">R05AC</strain>
    </source>
</reference>
<organism evidence="1 2">
    <name type="scientific">Skeletonema marinoi</name>
    <dbReference type="NCBI Taxonomy" id="267567"/>
    <lineage>
        <taxon>Eukaryota</taxon>
        <taxon>Sar</taxon>
        <taxon>Stramenopiles</taxon>
        <taxon>Ochrophyta</taxon>
        <taxon>Bacillariophyta</taxon>
        <taxon>Coscinodiscophyceae</taxon>
        <taxon>Thalassiosirophycidae</taxon>
        <taxon>Thalassiosirales</taxon>
        <taxon>Skeletonemataceae</taxon>
        <taxon>Skeletonema</taxon>
        <taxon>Skeletonema marinoi-dohrnii complex</taxon>
    </lineage>
</organism>
<proteinExistence type="predicted"/>
<evidence type="ECO:0000313" key="2">
    <source>
        <dbReference type="Proteomes" id="UP001224775"/>
    </source>
</evidence>